<keyword evidence="14" id="KW-1185">Reference proteome</keyword>
<keyword evidence="6 11" id="KW-0812">Transmembrane</keyword>
<comment type="subcellular location">
    <subcellularLocation>
        <location evidence="11">Cell inner membrane</location>
        <topology evidence="11">Multi-pass membrane protein</topology>
    </subcellularLocation>
    <subcellularLocation>
        <location evidence="1">Cell membrane</location>
        <topology evidence="1">Multi-pass membrane protein</topology>
    </subcellularLocation>
</comment>
<organism evidence="13 14">
    <name type="scientific">Luteimonas fraxinea</name>
    <dbReference type="NCBI Taxonomy" id="2901869"/>
    <lineage>
        <taxon>Bacteria</taxon>
        <taxon>Pseudomonadati</taxon>
        <taxon>Pseudomonadota</taxon>
        <taxon>Gammaproteobacteria</taxon>
        <taxon>Lysobacterales</taxon>
        <taxon>Lysobacteraceae</taxon>
        <taxon>Luteimonas</taxon>
    </lineage>
</organism>
<keyword evidence="8 11" id="KW-1133">Transmembrane helix</keyword>
<dbReference type="EMBL" id="JAJQKU010000007">
    <property type="protein sequence ID" value="MCD9098600.1"/>
    <property type="molecule type" value="Genomic_DNA"/>
</dbReference>
<dbReference type="Proteomes" id="UP001430360">
    <property type="component" value="Unassembled WGS sequence"/>
</dbReference>
<evidence type="ECO:0000256" key="1">
    <source>
        <dbReference type="ARBA" id="ARBA00004651"/>
    </source>
</evidence>
<keyword evidence="4 11" id="KW-1003">Cell membrane</keyword>
<feature type="domain" description="ABC transmembrane type-2" evidence="12">
    <location>
        <begin position="32"/>
        <end position="256"/>
    </location>
</feature>
<comment type="similarity">
    <text evidence="2 11">Belongs to the ABC-2 integral membrane protein family.</text>
</comment>
<feature type="transmembrane region" description="Helical" evidence="11">
    <location>
        <begin position="109"/>
        <end position="137"/>
    </location>
</feature>
<evidence type="ECO:0000256" key="4">
    <source>
        <dbReference type="ARBA" id="ARBA00022475"/>
    </source>
</evidence>
<dbReference type="PANTHER" id="PTHR30413:SF10">
    <property type="entry name" value="CAPSULE POLYSACCHARIDE EXPORT INNER-MEMBRANE PROTEIN CTRC"/>
    <property type="match status" value="1"/>
</dbReference>
<comment type="caution">
    <text evidence="13">The sequence shown here is derived from an EMBL/GenBank/DDBJ whole genome shotgun (WGS) entry which is preliminary data.</text>
</comment>
<reference evidence="13" key="1">
    <citation type="submission" date="2021-12" db="EMBL/GenBank/DDBJ databases">
        <authorList>
            <person name="Ulrich A."/>
        </authorList>
    </citation>
    <scope>NUCLEOTIDE SEQUENCE</scope>
    <source>
        <strain evidence="13">A1P009</strain>
    </source>
</reference>
<keyword evidence="10 11" id="KW-0472">Membrane</keyword>
<proteinExistence type="inferred from homology"/>
<accession>A0ABS8UI53</accession>
<evidence type="ECO:0000256" key="2">
    <source>
        <dbReference type="ARBA" id="ARBA00007783"/>
    </source>
</evidence>
<keyword evidence="3 11" id="KW-0813">Transport</keyword>
<keyword evidence="7" id="KW-0972">Capsule biogenesis/degradation</keyword>
<evidence type="ECO:0000256" key="9">
    <source>
        <dbReference type="ARBA" id="ARBA00023047"/>
    </source>
</evidence>
<name>A0ABS8UI53_9GAMM</name>
<evidence type="ECO:0000256" key="7">
    <source>
        <dbReference type="ARBA" id="ARBA00022903"/>
    </source>
</evidence>
<feature type="transmembrane region" description="Helical" evidence="11">
    <location>
        <begin position="69"/>
        <end position="88"/>
    </location>
</feature>
<evidence type="ECO:0000256" key="11">
    <source>
        <dbReference type="RuleBase" id="RU361157"/>
    </source>
</evidence>
<gene>
    <name evidence="13" type="ORF">LTT95_16800</name>
</gene>
<evidence type="ECO:0000256" key="8">
    <source>
        <dbReference type="ARBA" id="ARBA00022989"/>
    </source>
</evidence>
<evidence type="ECO:0000313" key="14">
    <source>
        <dbReference type="Proteomes" id="UP001430360"/>
    </source>
</evidence>
<feature type="transmembrane region" description="Helical" evidence="11">
    <location>
        <begin position="34"/>
        <end position="57"/>
    </location>
</feature>
<sequence length="264" mass="29161">MNTWAVAVYRYRHFVMSSIVNDIKARFARSRLGALWVILQPLAQVAIFAIVLSEVLAARLPGVESKFAFAIYLTAGLMAWSLFSEIVVRSSTVFIDNANLLKKISFPRVCLPVVVAGSSLVNNAMLFVAILVVFALLGHWAGIAIVYLPVLVAVTTLFAMGLGLLLGVLNVFVRDVGQITGVVIQLWFWLTPIVYPANIIPERFRKFVELNPMTHVVEGYQNVLLRNEAPNFSGLLLPLALGVLLMMVAFVLFRRASAEMVDVL</sequence>
<keyword evidence="9" id="KW-0625">Polysaccharide transport</keyword>
<keyword evidence="5" id="KW-0762">Sugar transport</keyword>
<evidence type="ECO:0000256" key="10">
    <source>
        <dbReference type="ARBA" id="ARBA00023136"/>
    </source>
</evidence>
<feature type="transmembrane region" description="Helical" evidence="11">
    <location>
        <begin position="232"/>
        <end position="253"/>
    </location>
</feature>
<dbReference type="InterPro" id="IPR013525">
    <property type="entry name" value="ABC2_TM"/>
</dbReference>
<dbReference type="PANTHER" id="PTHR30413">
    <property type="entry name" value="INNER MEMBRANE TRANSPORT PERMEASE"/>
    <property type="match status" value="1"/>
</dbReference>
<dbReference type="PROSITE" id="PS51012">
    <property type="entry name" value="ABC_TM2"/>
    <property type="match status" value="1"/>
</dbReference>
<evidence type="ECO:0000259" key="12">
    <source>
        <dbReference type="PROSITE" id="PS51012"/>
    </source>
</evidence>
<evidence type="ECO:0000256" key="6">
    <source>
        <dbReference type="ARBA" id="ARBA00022692"/>
    </source>
</evidence>
<dbReference type="Pfam" id="PF01061">
    <property type="entry name" value="ABC2_membrane"/>
    <property type="match status" value="1"/>
</dbReference>
<feature type="transmembrane region" description="Helical" evidence="11">
    <location>
        <begin position="176"/>
        <end position="195"/>
    </location>
</feature>
<evidence type="ECO:0000313" key="13">
    <source>
        <dbReference type="EMBL" id="MCD9098600.1"/>
    </source>
</evidence>
<evidence type="ECO:0000256" key="3">
    <source>
        <dbReference type="ARBA" id="ARBA00022448"/>
    </source>
</evidence>
<dbReference type="InterPro" id="IPR000412">
    <property type="entry name" value="ABC_2_transport"/>
</dbReference>
<evidence type="ECO:0000256" key="5">
    <source>
        <dbReference type="ARBA" id="ARBA00022597"/>
    </source>
</evidence>
<dbReference type="InterPro" id="IPR047817">
    <property type="entry name" value="ABC2_TM_bact-type"/>
</dbReference>
<feature type="transmembrane region" description="Helical" evidence="11">
    <location>
        <begin position="143"/>
        <end position="169"/>
    </location>
</feature>
<protein>
    <recommendedName>
        <fullName evidence="11">Transport permease protein</fullName>
    </recommendedName>
</protein>
<dbReference type="PRINTS" id="PR00164">
    <property type="entry name" value="ABC2TRNSPORT"/>
</dbReference>
<dbReference type="RefSeq" id="WP_232137955.1">
    <property type="nucleotide sequence ID" value="NZ_CP089507.1"/>
</dbReference>
<reference evidence="13" key="2">
    <citation type="journal article" date="2022" name="Syst. Appl. Microbiol.">
        <title>Physiological and genomic characterisation of Luteimonas fraxinea sp. nov., a bacterial species associated with trees tolerant to ash dieback.</title>
        <authorList>
            <person name="Ulrich K."/>
            <person name="Becker R."/>
            <person name="Behrendt U."/>
            <person name="Kube M."/>
            <person name="Schneck V."/>
            <person name="Ulrich A."/>
        </authorList>
    </citation>
    <scope>NUCLEOTIDE SEQUENCE</scope>
    <source>
        <strain evidence="13">A1P009</strain>
    </source>
</reference>